<keyword evidence="9" id="KW-0378">Hydrolase</keyword>
<keyword evidence="18" id="KW-1185">Reference proteome</keyword>
<dbReference type="GO" id="GO:0006508">
    <property type="term" value="P:proteolysis"/>
    <property type="evidence" value="ECO:0007669"/>
    <property type="project" value="UniProtKB-KW"/>
</dbReference>
<dbReference type="STRING" id="523791.Kkor_1472"/>
<dbReference type="GO" id="GO:0008270">
    <property type="term" value="F:zinc ion binding"/>
    <property type="evidence" value="ECO:0007669"/>
    <property type="project" value="InterPro"/>
</dbReference>
<dbReference type="OrthoDB" id="100605at2"/>
<feature type="binding site" evidence="14">
    <location>
        <position position="354"/>
    </location>
    <ligand>
        <name>Zn(2+)</name>
        <dbReference type="ChEBI" id="CHEBI:29105"/>
        <note>catalytic</note>
    </ligand>
</feature>
<evidence type="ECO:0000256" key="9">
    <source>
        <dbReference type="ARBA" id="ARBA00022801"/>
    </source>
</evidence>
<dbReference type="eggNOG" id="COG0308">
    <property type="taxonomic scope" value="Bacteria"/>
</dbReference>
<dbReference type="Pfam" id="PF17900">
    <property type="entry name" value="Peptidase_M1_N"/>
    <property type="match status" value="1"/>
</dbReference>
<feature type="active site" description="Proton acceptor" evidence="12">
    <location>
        <position position="332"/>
    </location>
</feature>
<dbReference type="InterPro" id="IPR016024">
    <property type="entry name" value="ARM-type_fold"/>
</dbReference>
<evidence type="ECO:0000256" key="1">
    <source>
        <dbReference type="ARBA" id="ARBA00000098"/>
    </source>
</evidence>
<dbReference type="MEROPS" id="M01.031"/>
<reference evidence="17 18" key="1">
    <citation type="journal article" date="2009" name="Stand. Genomic Sci.">
        <title>Complete genome sequence of Kangiella koreensis type strain (SW-125).</title>
        <authorList>
            <person name="Han C."/>
            <person name="Sikorski J."/>
            <person name="Lapidus A."/>
            <person name="Nolan M."/>
            <person name="Glavina Del Rio T."/>
            <person name="Tice H."/>
            <person name="Cheng J.F."/>
            <person name="Lucas S."/>
            <person name="Chen F."/>
            <person name="Copeland A."/>
            <person name="Ivanova N."/>
            <person name="Mavromatis K."/>
            <person name="Ovchinnikova G."/>
            <person name="Pati A."/>
            <person name="Bruce D."/>
            <person name="Goodwin L."/>
            <person name="Pitluck S."/>
            <person name="Chen A."/>
            <person name="Palaniappan K."/>
            <person name="Land M."/>
            <person name="Hauser L."/>
            <person name="Chang Y.J."/>
            <person name="Jeffries C.D."/>
            <person name="Chain P."/>
            <person name="Saunders E."/>
            <person name="Brettin T."/>
            <person name="Goker M."/>
            <person name="Tindall B.J."/>
            <person name="Bristow J."/>
            <person name="Eisen J.A."/>
            <person name="Markowitz V."/>
            <person name="Hugenholtz P."/>
            <person name="Kyrpides N.C."/>
            <person name="Klenk H.P."/>
            <person name="Detter J.C."/>
        </authorList>
    </citation>
    <scope>NUCLEOTIDE SEQUENCE [LARGE SCALE GENOMIC DNA]</scope>
    <source>
        <strain evidence="18">DSM 16069 / KCTC 12182 / SW-125</strain>
    </source>
</reference>
<dbReference type="InterPro" id="IPR015211">
    <property type="entry name" value="Peptidase_M1_C"/>
</dbReference>
<feature type="binding site" evidence="13">
    <location>
        <begin position="302"/>
        <end position="307"/>
    </location>
    <ligand>
        <name>a peptide</name>
        <dbReference type="ChEBI" id="CHEBI:60466"/>
    </ligand>
</feature>
<evidence type="ECO:0000256" key="12">
    <source>
        <dbReference type="PIRSR" id="PIRSR634015-1"/>
    </source>
</evidence>
<dbReference type="InterPro" id="IPR045357">
    <property type="entry name" value="Aminopeptidase_N-like_N"/>
</dbReference>
<dbReference type="FunFam" id="3.30.2010.30:FF:000001">
    <property type="entry name" value="Leukotriene A(4) hydrolase"/>
    <property type="match status" value="1"/>
</dbReference>
<dbReference type="SUPFAM" id="SSF55486">
    <property type="entry name" value="Metalloproteases ('zincins'), catalytic domain"/>
    <property type="match status" value="1"/>
</dbReference>
<evidence type="ECO:0000313" key="17">
    <source>
        <dbReference type="EMBL" id="ACV26884.1"/>
    </source>
</evidence>
<feature type="binding site" evidence="13">
    <location>
        <begin position="591"/>
        <end position="593"/>
    </location>
    <ligand>
        <name>a peptide</name>
        <dbReference type="ChEBI" id="CHEBI:60466"/>
    </ligand>
</feature>
<dbReference type="InterPro" id="IPR027268">
    <property type="entry name" value="Peptidase_M4/M1_CTD_sf"/>
</dbReference>
<dbReference type="Gene3D" id="2.60.40.1730">
    <property type="entry name" value="tricorn interacting facor f3 domain"/>
    <property type="match status" value="1"/>
</dbReference>
<dbReference type="Pfam" id="PF01433">
    <property type="entry name" value="Peptidase_M1"/>
    <property type="match status" value="1"/>
</dbReference>
<feature type="binding site" evidence="14">
    <location>
        <position position="331"/>
    </location>
    <ligand>
        <name>Zn(2+)</name>
        <dbReference type="ChEBI" id="CHEBI:29105"/>
        <note>catalytic</note>
    </ligand>
</feature>
<dbReference type="Gene3D" id="3.30.2010.30">
    <property type="match status" value="1"/>
</dbReference>
<dbReference type="InParanoid" id="C7RC92"/>
<dbReference type="GO" id="GO:0016285">
    <property type="term" value="F:alanyl aminopeptidase activity"/>
    <property type="evidence" value="ECO:0007669"/>
    <property type="project" value="UniProtKB-EC"/>
</dbReference>
<evidence type="ECO:0000256" key="5">
    <source>
        <dbReference type="ARBA" id="ARBA00015611"/>
    </source>
</evidence>
<comment type="subcellular location">
    <subcellularLocation>
        <location evidence="2">Cytoplasm</location>
    </subcellularLocation>
</comment>
<dbReference type="SMART" id="SM01263">
    <property type="entry name" value="Leuk-A4-hydro_C"/>
    <property type="match status" value="1"/>
</dbReference>
<dbReference type="GO" id="GO:0008237">
    <property type="term" value="F:metallopeptidase activity"/>
    <property type="evidence" value="ECO:0007669"/>
    <property type="project" value="UniProtKB-KW"/>
</dbReference>
<sequence length="637" mass="72160">MAALAGCQQDGSDEKSKQETAVSQVETKEVEVSKVESVEKRKAHNPIDDHTYGNLHEVKLEHLDLDLTVDFAAKSLKGHVDLSFDRLKDDVSALVLDTRDIDVSKVELYQNDQWVAGEFELAEKDDVMGSKLTVTLEEGVDKVRVHYATQPQASGLQWLTPEQTDGKKHPFMYSQAQAIHARSFVPVQDSPAVRVTYNATIRTPKELLAVMSAFNEPDTELDGEYSFEMPQAIPTYLIAIGVGDLKFKAMSNRTGVYAEPAILDAAVAEFDDTEEMVKVTEELYGPYRWGRYDLLILPPAFPYGGMENPRLSFITPTVIAGDKSLVSLIAHELAHSWSGNLVTNANWHDFWLNEGFTSYVENRIMEELFGRERALMEQSLAVQDLRQAVQDLPKEYTVLNVDLKGADPDDAFSTVPYTKGQMFLVWLEEKFGREVFDAFLVNYFDHFSFQSITTQQFEAYLKENLLDKHPGVVTDEQIRIWIHEPMLPEMMPNPTSDAFNIVNQKTKQLLSGEITLAQLGTEKWTVHEWLHFINNLPAGMSNDDMVAMDMEFKLTESTNNEIAHAWLLLSLKTGYDVVMPRLESYLISIGRRKLIVPLYKQLMETEQGAEFAKRVYKVARPGYHPLAQATLDDIVNK</sequence>
<evidence type="ECO:0000256" key="4">
    <source>
        <dbReference type="ARBA" id="ARBA00012564"/>
    </source>
</evidence>
<keyword evidence="8 14" id="KW-0479">Metal-binding</keyword>
<dbReference type="KEGG" id="kko:Kkor_1472"/>
<feature type="compositionally biased region" description="Basic and acidic residues" evidence="15">
    <location>
        <begin position="26"/>
        <end position="40"/>
    </location>
</feature>
<dbReference type="AlphaFoldDB" id="C7RC92"/>
<dbReference type="GO" id="GO:0005737">
    <property type="term" value="C:cytoplasm"/>
    <property type="evidence" value="ECO:0007669"/>
    <property type="project" value="UniProtKB-SubCell"/>
</dbReference>
<protein>
    <recommendedName>
        <fullName evidence="5">Aminopeptidase N</fullName>
        <ecNumber evidence="4">3.4.11.2</ecNumber>
    </recommendedName>
</protein>
<feature type="active site" description="Proton donor" evidence="12">
    <location>
        <position position="417"/>
    </location>
</feature>
<evidence type="ECO:0000256" key="8">
    <source>
        <dbReference type="ARBA" id="ARBA00022723"/>
    </source>
</evidence>
<keyword evidence="10 14" id="KW-0862">Zinc</keyword>
<dbReference type="Gene3D" id="1.25.40.320">
    <property type="entry name" value="Peptidase M1, leukotriene A4 hydrolase/aminopeptidase C-terminal domain"/>
    <property type="match status" value="1"/>
</dbReference>
<evidence type="ECO:0000256" key="15">
    <source>
        <dbReference type="SAM" id="MobiDB-lite"/>
    </source>
</evidence>
<organism evidence="17 18">
    <name type="scientific">Kangiella koreensis (strain DSM 16069 / JCM 12317 / KCTC 12182 / SW-125)</name>
    <dbReference type="NCBI Taxonomy" id="523791"/>
    <lineage>
        <taxon>Bacteria</taxon>
        <taxon>Pseudomonadati</taxon>
        <taxon>Pseudomonadota</taxon>
        <taxon>Gammaproteobacteria</taxon>
        <taxon>Kangiellales</taxon>
        <taxon>Kangiellaceae</taxon>
        <taxon>Kangiella</taxon>
    </lineage>
</organism>
<dbReference type="InterPro" id="IPR049980">
    <property type="entry name" value="LTA4H_cat"/>
</dbReference>
<feature type="region of interest" description="Disordered" evidence="15">
    <location>
        <begin position="1"/>
        <end position="40"/>
    </location>
</feature>
<feature type="domain" description="Peptidase M1 leukotriene A4 hydrolase/aminopeptidase C-terminal" evidence="16">
    <location>
        <begin position="496"/>
        <end position="635"/>
    </location>
</feature>
<dbReference type="InterPro" id="IPR014782">
    <property type="entry name" value="Peptidase_M1_dom"/>
</dbReference>
<dbReference type="Pfam" id="PF09127">
    <property type="entry name" value="Leuk-A4-hydro_C"/>
    <property type="match status" value="1"/>
</dbReference>
<comment type="catalytic activity">
    <reaction evidence="1">
        <text>Release of an N-terminal amino acid, Xaa-|-Yaa- from a peptide, amide or arylamide. Xaa is preferably Ala, but may be most amino acids including Pro (slow action). When a terminal hydrophobic residue is followed by a prolyl residue, the two may be released as an intact Xaa-Pro dipeptide.</text>
        <dbReference type="EC" id="3.4.11.2"/>
    </reaction>
</comment>
<dbReference type="PANTHER" id="PTHR45726:SF3">
    <property type="entry name" value="LEUKOTRIENE A-4 HYDROLASE"/>
    <property type="match status" value="1"/>
</dbReference>
<accession>C7RC92</accession>
<feature type="binding site" evidence="14">
    <location>
        <position position="335"/>
    </location>
    <ligand>
        <name>Zn(2+)</name>
        <dbReference type="ChEBI" id="CHEBI:29105"/>
        <note>catalytic</note>
    </ligand>
</feature>
<name>C7RC92_KANKD</name>
<feature type="binding site" evidence="13">
    <location>
        <begin position="175"/>
        <end position="177"/>
    </location>
    <ligand>
        <name>a peptide</name>
        <dbReference type="ChEBI" id="CHEBI:60466"/>
    </ligand>
</feature>
<evidence type="ECO:0000256" key="3">
    <source>
        <dbReference type="ARBA" id="ARBA00010136"/>
    </source>
</evidence>
<evidence type="ECO:0000256" key="6">
    <source>
        <dbReference type="ARBA" id="ARBA00022490"/>
    </source>
</evidence>
<proteinExistence type="inferred from homology"/>
<keyword evidence="11" id="KW-0482">Metalloprotease</keyword>
<dbReference type="Proteomes" id="UP000001231">
    <property type="component" value="Chromosome"/>
</dbReference>
<dbReference type="SUPFAM" id="SSF48371">
    <property type="entry name" value="ARM repeat"/>
    <property type="match status" value="1"/>
</dbReference>
<gene>
    <name evidence="17" type="ordered locus">Kkor_1472</name>
</gene>
<keyword evidence="7" id="KW-0645">Protease</keyword>
<comment type="similarity">
    <text evidence="3">Belongs to the peptidase M1 family.</text>
</comment>
<dbReference type="InterPro" id="IPR038502">
    <property type="entry name" value="M1_LTA-4_hydro/amino_C_sf"/>
</dbReference>
<evidence type="ECO:0000256" key="11">
    <source>
        <dbReference type="ARBA" id="ARBA00023049"/>
    </source>
</evidence>
<dbReference type="SUPFAM" id="SSF63737">
    <property type="entry name" value="Leukotriene A4 hydrolase N-terminal domain"/>
    <property type="match status" value="1"/>
</dbReference>
<evidence type="ECO:0000259" key="16">
    <source>
        <dbReference type="SMART" id="SM01263"/>
    </source>
</evidence>
<dbReference type="CDD" id="cd09599">
    <property type="entry name" value="M1_LTA4H"/>
    <property type="match status" value="1"/>
</dbReference>
<dbReference type="PANTHER" id="PTHR45726">
    <property type="entry name" value="LEUKOTRIENE A-4 HYDROLASE"/>
    <property type="match status" value="1"/>
</dbReference>
<keyword evidence="6" id="KW-0963">Cytoplasm</keyword>
<evidence type="ECO:0000256" key="7">
    <source>
        <dbReference type="ARBA" id="ARBA00022670"/>
    </source>
</evidence>
<comment type="cofactor">
    <cofactor evidence="14">
        <name>Zn(2+)</name>
        <dbReference type="ChEBI" id="CHEBI:29105"/>
    </cofactor>
    <text evidence="14">Binds 1 zinc ion per subunit.</text>
</comment>
<dbReference type="EC" id="3.4.11.2" evidence="4"/>
<evidence type="ECO:0000256" key="10">
    <source>
        <dbReference type="ARBA" id="ARBA00022833"/>
    </source>
</evidence>
<dbReference type="InterPro" id="IPR001930">
    <property type="entry name" value="Peptidase_M1"/>
</dbReference>
<dbReference type="InterPro" id="IPR042097">
    <property type="entry name" value="Aminopeptidase_N-like_N_sf"/>
</dbReference>
<dbReference type="EMBL" id="CP001707">
    <property type="protein sequence ID" value="ACV26884.1"/>
    <property type="molecule type" value="Genomic_DNA"/>
</dbReference>
<dbReference type="HOGENOM" id="CLU_014505_1_2_6"/>
<dbReference type="PRINTS" id="PR00756">
    <property type="entry name" value="ALADIPTASE"/>
</dbReference>
<evidence type="ECO:0000256" key="14">
    <source>
        <dbReference type="PIRSR" id="PIRSR634015-3"/>
    </source>
</evidence>
<evidence type="ECO:0000256" key="2">
    <source>
        <dbReference type="ARBA" id="ARBA00004496"/>
    </source>
</evidence>
<dbReference type="Gene3D" id="1.10.390.10">
    <property type="entry name" value="Neutral Protease Domain 2"/>
    <property type="match status" value="1"/>
</dbReference>
<evidence type="ECO:0000313" key="18">
    <source>
        <dbReference type="Proteomes" id="UP000001231"/>
    </source>
</evidence>
<dbReference type="InterPro" id="IPR034015">
    <property type="entry name" value="M1_LTA4H"/>
</dbReference>
<keyword evidence="17" id="KW-0031">Aminopeptidase</keyword>
<evidence type="ECO:0000256" key="13">
    <source>
        <dbReference type="PIRSR" id="PIRSR634015-2"/>
    </source>
</evidence>